<keyword evidence="3" id="KW-1185">Reference proteome</keyword>
<organism evidence="2 3">
    <name type="scientific">Symmachiella dynata</name>
    <dbReference type="NCBI Taxonomy" id="2527995"/>
    <lineage>
        <taxon>Bacteria</taxon>
        <taxon>Pseudomonadati</taxon>
        <taxon>Planctomycetota</taxon>
        <taxon>Planctomycetia</taxon>
        <taxon>Planctomycetales</taxon>
        <taxon>Planctomycetaceae</taxon>
        <taxon>Symmachiella</taxon>
    </lineage>
</organism>
<dbReference type="EMBL" id="CP036276">
    <property type="protein sequence ID" value="QDU42021.1"/>
    <property type="molecule type" value="Genomic_DNA"/>
</dbReference>
<evidence type="ECO:0000256" key="1">
    <source>
        <dbReference type="ARBA" id="ARBA00023115"/>
    </source>
</evidence>
<accession>A0A517ZHS6</accession>
<dbReference type="AlphaFoldDB" id="A0A517ZHS6"/>
<evidence type="ECO:0000313" key="3">
    <source>
        <dbReference type="Proteomes" id="UP000319383"/>
    </source>
</evidence>
<dbReference type="PANTHER" id="PTHR43317">
    <property type="entry name" value="THERMOSPERMINE SYNTHASE ACAULIS5"/>
    <property type="match status" value="1"/>
</dbReference>
<dbReference type="PANTHER" id="PTHR43317:SF3">
    <property type="entry name" value="BLR2883 PROTEIN"/>
    <property type="match status" value="1"/>
</dbReference>
<name>A0A517ZHS6_9PLAN</name>
<dbReference type="Gene3D" id="3.40.50.150">
    <property type="entry name" value="Vaccinia Virus protein VP39"/>
    <property type="match status" value="1"/>
</dbReference>
<keyword evidence="1" id="KW-0620">Polyamine biosynthesis</keyword>
<dbReference type="GO" id="GO:0006596">
    <property type="term" value="P:polyamine biosynthetic process"/>
    <property type="evidence" value="ECO:0007669"/>
    <property type="project" value="UniProtKB-KW"/>
</dbReference>
<proteinExistence type="predicted"/>
<dbReference type="Proteomes" id="UP000319383">
    <property type="component" value="Chromosome"/>
</dbReference>
<dbReference type="SUPFAM" id="SSF53335">
    <property type="entry name" value="S-adenosyl-L-methionine-dependent methyltransferases"/>
    <property type="match status" value="1"/>
</dbReference>
<dbReference type="InterPro" id="IPR029063">
    <property type="entry name" value="SAM-dependent_MTases_sf"/>
</dbReference>
<dbReference type="KEGG" id="sdyn:Mal52_04760"/>
<sequence length="236" mass="26341">MIGSFVATPQFEILAYEPTELGMLCLRRRELLCEPGTVVTEVTLNHEFLMSSYLTASERALSEIALRMHTGSELHVLVGGLGLGYTARAALGSPRVVSCEVIEFLPQVIGWLEQGLVPLSEELNGEDRLQITRGDVYQYLADAPPRKYDLILIDVDHSPEENLGTANGDFYTAKGLRLAKRHLAEGGLLGIWSYAEDSPFSEALRTVFREVHIEPVTVFNNLIDVEQTDWLFFARD</sequence>
<protein>
    <submittedName>
        <fullName evidence="2">Spermidine synthase</fullName>
    </submittedName>
</protein>
<evidence type="ECO:0000313" key="2">
    <source>
        <dbReference type="EMBL" id="QDU42021.1"/>
    </source>
</evidence>
<gene>
    <name evidence="2" type="ORF">Mal52_04760</name>
</gene>
<reference evidence="2 3" key="1">
    <citation type="submission" date="2019-02" db="EMBL/GenBank/DDBJ databases">
        <title>Deep-cultivation of Planctomycetes and their phenomic and genomic characterization uncovers novel biology.</title>
        <authorList>
            <person name="Wiegand S."/>
            <person name="Jogler M."/>
            <person name="Boedeker C."/>
            <person name="Pinto D."/>
            <person name="Vollmers J."/>
            <person name="Rivas-Marin E."/>
            <person name="Kohn T."/>
            <person name="Peeters S.H."/>
            <person name="Heuer A."/>
            <person name="Rast P."/>
            <person name="Oberbeckmann S."/>
            <person name="Bunk B."/>
            <person name="Jeske O."/>
            <person name="Meyerdierks A."/>
            <person name="Storesund J.E."/>
            <person name="Kallscheuer N."/>
            <person name="Luecker S."/>
            <person name="Lage O.M."/>
            <person name="Pohl T."/>
            <person name="Merkel B.J."/>
            <person name="Hornburger P."/>
            <person name="Mueller R.-W."/>
            <person name="Bruemmer F."/>
            <person name="Labrenz M."/>
            <person name="Spormann A.M."/>
            <person name="Op den Camp H."/>
            <person name="Overmann J."/>
            <person name="Amann R."/>
            <person name="Jetten M.S.M."/>
            <person name="Mascher T."/>
            <person name="Medema M.H."/>
            <person name="Devos D.P."/>
            <person name="Kaster A.-K."/>
            <person name="Ovreas L."/>
            <person name="Rohde M."/>
            <person name="Galperin M.Y."/>
            <person name="Jogler C."/>
        </authorList>
    </citation>
    <scope>NUCLEOTIDE SEQUENCE [LARGE SCALE GENOMIC DNA]</scope>
    <source>
        <strain evidence="2 3">Mal52</strain>
    </source>
</reference>